<dbReference type="Proteomes" id="UP001271769">
    <property type="component" value="Unassembled WGS sequence"/>
</dbReference>
<keyword evidence="11 13" id="KW-0030">Aminoacyl-tRNA synthetase</keyword>
<comment type="catalytic activity">
    <reaction evidence="12 13">
        <text>tRNA(Phe) + L-phenylalanine + ATP = L-phenylalanyl-tRNA(Phe) + AMP + diphosphate + H(+)</text>
        <dbReference type="Rhea" id="RHEA:19413"/>
        <dbReference type="Rhea" id="RHEA-COMP:9668"/>
        <dbReference type="Rhea" id="RHEA-COMP:9699"/>
        <dbReference type="ChEBI" id="CHEBI:15378"/>
        <dbReference type="ChEBI" id="CHEBI:30616"/>
        <dbReference type="ChEBI" id="CHEBI:33019"/>
        <dbReference type="ChEBI" id="CHEBI:58095"/>
        <dbReference type="ChEBI" id="CHEBI:78442"/>
        <dbReference type="ChEBI" id="CHEBI:78531"/>
        <dbReference type="ChEBI" id="CHEBI:456215"/>
        <dbReference type="EC" id="6.1.1.20"/>
    </reaction>
</comment>
<evidence type="ECO:0000256" key="13">
    <source>
        <dbReference type="HAMAP-Rule" id="MF_00281"/>
    </source>
</evidence>
<keyword evidence="7 13" id="KW-0547">Nucleotide-binding</keyword>
<keyword evidence="9 13" id="KW-0460">Magnesium</keyword>
<reference evidence="15 16" key="1">
    <citation type="journal article" date="2013" name="Antonie Van Leeuwenhoek">
        <title>Dongia rigui sp. nov., isolated from freshwater of a large wetland in Korea.</title>
        <authorList>
            <person name="Baik K.S."/>
            <person name="Hwang Y.M."/>
            <person name="Choi J.S."/>
            <person name="Kwon J."/>
            <person name="Seong C.N."/>
        </authorList>
    </citation>
    <scope>NUCLEOTIDE SEQUENCE [LARGE SCALE GENOMIC DNA]</scope>
    <source>
        <strain evidence="15 16">04SU4-P</strain>
    </source>
</reference>
<evidence type="ECO:0000256" key="1">
    <source>
        <dbReference type="ARBA" id="ARBA00004496"/>
    </source>
</evidence>
<dbReference type="InterPro" id="IPR004529">
    <property type="entry name" value="Phe-tRNA-synth_IIc_asu"/>
</dbReference>
<evidence type="ECO:0000256" key="4">
    <source>
        <dbReference type="ARBA" id="ARBA00022490"/>
    </source>
</evidence>
<feature type="binding site" evidence="13">
    <location>
        <position position="262"/>
    </location>
    <ligand>
        <name>Mg(2+)</name>
        <dbReference type="ChEBI" id="CHEBI:18420"/>
        <note>shared with beta subunit</note>
    </ligand>
</feature>
<comment type="cofactor">
    <cofactor evidence="13">
        <name>Mg(2+)</name>
        <dbReference type="ChEBI" id="CHEBI:18420"/>
    </cofactor>
    <text evidence="13">Binds 2 magnesium ions per tetramer.</text>
</comment>
<dbReference type="Pfam" id="PF01409">
    <property type="entry name" value="tRNA-synt_2d"/>
    <property type="match status" value="1"/>
</dbReference>
<protein>
    <recommendedName>
        <fullName evidence="13">Phenylalanine--tRNA ligase alpha subunit</fullName>
        <ecNumber evidence="13">6.1.1.20</ecNumber>
    </recommendedName>
    <alternativeName>
        <fullName evidence="13">Phenylalanyl-tRNA synthetase alpha subunit</fullName>
        <shortName evidence="13">PheRS</shortName>
    </alternativeName>
</protein>
<evidence type="ECO:0000256" key="9">
    <source>
        <dbReference type="ARBA" id="ARBA00022842"/>
    </source>
</evidence>
<dbReference type="HAMAP" id="MF_00281">
    <property type="entry name" value="Phe_tRNA_synth_alpha1"/>
    <property type="match status" value="1"/>
</dbReference>
<evidence type="ECO:0000313" key="15">
    <source>
        <dbReference type="EMBL" id="MDY0871781.1"/>
    </source>
</evidence>
<evidence type="ECO:0000256" key="12">
    <source>
        <dbReference type="ARBA" id="ARBA00049255"/>
    </source>
</evidence>
<evidence type="ECO:0000259" key="14">
    <source>
        <dbReference type="PROSITE" id="PS50862"/>
    </source>
</evidence>
<evidence type="ECO:0000256" key="10">
    <source>
        <dbReference type="ARBA" id="ARBA00022917"/>
    </source>
</evidence>
<dbReference type="NCBIfam" id="TIGR00468">
    <property type="entry name" value="pheS"/>
    <property type="match status" value="1"/>
</dbReference>
<accession>A0ABU5DWU0</accession>
<evidence type="ECO:0000256" key="2">
    <source>
        <dbReference type="ARBA" id="ARBA00010207"/>
    </source>
</evidence>
<keyword evidence="5 13" id="KW-0436">Ligase</keyword>
<name>A0ABU5DWU0_9PROT</name>
<dbReference type="InterPro" id="IPR006195">
    <property type="entry name" value="aa-tRNA-synth_II"/>
</dbReference>
<keyword evidence="10 13" id="KW-0648">Protein biosynthesis</keyword>
<dbReference type="InterPro" id="IPR022911">
    <property type="entry name" value="Phe_tRNA_ligase_alpha1_bac"/>
</dbReference>
<evidence type="ECO:0000256" key="11">
    <source>
        <dbReference type="ARBA" id="ARBA00023146"/>
    </source>
</evidence>
<evidence type="ECO:0000256" key="7">
    <source>
        <dbReference type="ARBA" id="ARBA00022741"/>
    </source>
</evidence>
<dbReference type="PANTHER" id="PTHR11538:SF41">
    <property type="entry name" value="PHENYLALANINE--TRNA LIGASE, MITOCHONDRIAL"/>
    <property type="match status" value="1"/>
</dbReference>
<dbReference type="Pfam" id="PF02912">
    <property type="entry name" value="Phe_tRNA-synt_N"/>
    <property type="match status" value="1"/>
</dbReference>
<dbReference type="EMBL" id="JAXCLX010000001">
    <property type="protein sequence ID" value="MDY0871781.1"/>
    <property type="molecule type" value="Genomic_DNA"/>
</dbReference>
<feature type="domain" description="Aminoacyl-transfer RNA synthetases class-II family profile" evidence="14">
    <location>
        <begin position="123"/>
        <end position="355"/>
    </location>
</feature>
<gene>
    <name evidence="13 15" type="primary">pheS</name>
    <name evidence="15" type="ORF">SMD31_07600</name>
</gene>
<dbReference type="SUPFAM" id="SSF55681">
    <property type="entry name" value="Class II aaRS and biotin synthetases"/>
    <property type="match status" value="1"/>
</dbReference>
<evidence type="ECO:0000256" key="3">
    <source>
        <dbReference type="ARBA" id="ARBA00011209"/>
    </source>
</evidence>
<dbReference type="EC" id="6.1.1.20" evidence="13"/>
<sequence>MSESGQDLGALQKKWLDAVSASASIETLEQVRVDALGKKGEISGLMKTLGTMSPDARKEFGAKINVVKDEVTAAIDAKKANLGDAALNAKLARETLDLTLPVRPEYEGRIHPISQTIDEIIAIFGEMGFSVAEGPDIEDDFHNFTALNIPADHPARQMQDTFYLPQKEDGSQMVLRTHTSPVQIRTMLKGDLPIRVICPGRTYRVDSDMTHSPMFHQVEGLVIDTHTNMGHLKGCLQDFVRAFFGIDNLPVRFRPSYFPFTEPSAEVDIGCDRSGGELKLGGDKDGNAKNWLEILGSGMVHPNVLKNCGIDPAKYQGFAFGMGIERIAMLKYGIPDLRTFYETDLRWLRHYGFVPLDIPTAVGGLTR</sequence>
<keyword evidence="16" id="KW-1185">Reference proteome</keyword>
<dbReference type="Gene3D" id="3.30.930.10">
    <property type="entry name" value="Bira Bifunctional Protein, Domain 2"/>
    <property type="match status" value="1"/>
</dbReference>
<keyword evidence="4 13" id="KW-0963">Cytoplasm</keyword>
<dbReference type="InterPro" id="IPR004188">
    <property type="entry name" value="Phe-tRNA_ligase_II_N"/>
</dbReference>
<proteinExistence type="inferred from homology"/>
<comment type="similarity">
    <text evidence="2 13">Belongs to the class-II aminoacyl-tRNA synthetase family. Phe-tRNA synthetase alpha subunit type 1 subfamily.</text>
</comment>
<evidence type="ECO:0000256" key="6">
    <source>
        <dbReference type="ARBA" id="ARBA00022723"/>
    </source>
</evidence>
<dbReference type="PANTHER" id="PTHR11538">
    <property type="entry name" value="PHENYLALANYL-TRNA SYNTHETASE"/>
    <property type="match status" value="1"/>
</dbReference>
<comment type="caution">
    <text evidence="15">The sequence shown here is derived from an EMBL/GenBank/DDBJ whole genome shotgun (WGS) entry which is preliminary data.</text>
</comment>
<keyword evidence="8 13" id="KW-0067">ATP-binding</keyword>
<comment type="subunit">
    <text evidence="3 13">Tetramer of two alpha and two beta subunits.</text>
</comment>
<dbReference type="InterPro" id="IPR010978">
    <property type="entry name" value="tRNA-bd_arm"/>
</dbReference>
<dbReference type="InterPro" id="IPR002319">
    <property type="entry name" value="Phenylalanyl-tRNA_Synthase"/>
</dbReference>
<dbReference type="PROSITE" id="PS50862">
    <property type="entry name" value="AA_TRNA_LIGASE_II"/>
    <property type="match status" value="1"/>
</dbReference>
<dbReference type="RefSeq" id="WP_320500206.1">
    <property type="nucleotide sequence ID" value="NZ_JAXCLX010000001.1"/>
</dbReference>
<evidence type="ECO:0000256" key="5">
    <source>
        <dbReference type="ARBA" id="ARBA00022598"/>
    </source>
</evidence>
<evidence type="ECO:0000313" key="16">
    <source>
        <dbReference type="Proteomes" id="UP001271769"/>
    </source>
</evidence>
<comment type="subcellular location">
    <subcellularLocation>
        <location evidence="1 13">Cytoplasm</location>
    </subcellularLocation>
</comment>
<keyword evidence="6 13" id="KW-0479">Metal-binding</keyword>
<dbReference type="GO" id="GO:0004826">
    <property type="term" value="F:phenylalanine-tRNA ligase activity"/>
    <property type="evidence" value="ECO:0007669"/>
    <property type="project" value="UniProtKB-EC"/>
</dbReference>
<evidence type="ECO:0000256" key="8">
    <source>
        <dbReference type="ARBA" id="ARBA00022840"/>
    </source>
</evidence>
<organism evidence="15 16">
    <name type="scientific">Dongia rigui</name>
    <dbReference type="NCBI Taxonomy" id="940149"/>
    <lineage>
        <taxon>Bacteria</taxon>
        <taxon>Pseudomonadati</taxon>
        <taxon>Pseudomonadota</taxon>
        <taxon>Alphaproteobacteria</taxon>
        <taxon>Rhodospirillales</taxon>
        <taxon>Dongiaceae</taxon>
        <taxon>Dongia</taxon>
    </lineage>
</organism>
<dbReference type="SUPFAM" id="SSF46589">
    <property type="entry name" value="tRNA-binding arm"/>
    <property type="match status" value="1"/>
</dbReference>
<dbReference type="InterPro" id="IPR045864">
    <property type="entry name" value="aa-tRNA-synth_II/BPL/LPL"/>
</dbReference>
<dbReference type="CDD" id="cd00496">
    <property type="entry name" value="PheRS_alpha_core"/>
    <property type="match status" value="1"/>
</dbReference>